<organism evidence="1 2">
    <name type="scientific">Paenibacillus rhizosphaerae</name>
    <dbReference type="NCBI Taxonomy" id="297318"/>
    <lineage>
        <taxon>Bacteria</taxon>
        <taxon>Bacillati</taxon>
        <taxon>Bacillota</taxon>
        <taxon>Bacilli</taxon>
        <taxon>Bacillales</taxon>
        <taxon>Paenibacillaceae</taxon>
        <taxon>Paenibacillus</taxon>
    </lineage>
</organism>
<dbReference type="SUPFAM" id="SSF82171">
    <property type="entry name" value="DPP6 N-terminal domain-like"/>
    <property type="match status" value="1"/>
</dbReference>
<evidence type="ECO:0000313" key="2">
    <source>
        <dbReference type="Proteomes" id="UP000517523"/>
    </source>
</evidence>
<gene>
    <name evidence="1" type="ORF">FHS19_000060</name>
</gene>
<evidence type="ECO:0000313" key="1">
    <source>
        <dbReference type="EMBL" id="MBB3125406.1"/>
    </source>
</evidence>
<accession>A0A839TF08</accession>
<name>A0A839TF08_9BACL</name>
<sequence length="430" mass="48525">MDESMASLKFHTSERNMIMNISEKFPVYNDYDPSITFRCVTPGEGRVIHRFFDTSPFSPSGRYLGLFRMPFENRNPQPGDAGEVIIVDLWEGEERIVARTCGWESQVGANVQWGASDEELFYNDVDVTTWQARGIKLNPFNGMTKMMETGIFMVSPDGRTVATTCPARARRTQIGYGVMLPDDQVPINTGLPDDDGLFVTDTETGDGRLLASIRVMLEELHDKGKLNLDDYREGESYGFQCKWNPQGTRLLFVLRTFSKDHRIRKNHVITMKSDGTDIQLAIPSHVWAKGGHHINWMPDGEHLTMNLNIDGQGLRFVKVRYDGEDLHKLLDEVEGSGHPTVHPDGIHLLTDAYLEDTVAFGDGTVPLRLVNLQNGSERVLARVPTKQPFDFTHRVDPHPAWDRGFTQFAFNAYVGGTRRVFVADMTGILD</sequence>
<proteinExistence type="predicted"/>
<comment type="caution">
    <text evidence="1">The sequence shown here is derived from an EMBL/GenBank/DDBJ whole genome shotgun (WGS) entry which is preliminary data.</text>
</comment>
<evidence type="ECO:0008006" key="3">
    <source>
        <dbReference type="Google" id="ProtNLM"/>
    </source>
</evidence>
<dbReference type="AlphaFoldDB" id="A0A839TF08"/>
<reference evidence="1 2" key="1">
    <citation type="submission" date="2020-08" db="EMBL/GenBank/DDBJ databases">
        <title>Genomic Encyclopedia of Type Strains, Phase III (KMG-III): the genomes of soil and plant-associated and newly described type strains.</title>
        <authorList>
            <person name="Whitman W."/>
        </authorList>
    </citation>
    <scope>NUCLEOTIDE SEQUENCE [LARGE SCALE GENOMIC DNA]</scope>
    <source>
        <strain evidence="1 2">CECT 5831</strain>
    </source>
</reference>
<dbReference type="Proteomes" id="UP000517523">
    <property type="component" value="Unassembled WGS sequence"/>
</dbReference>
<dbReference type="RefSeq" id="WP_246426381.1">
    <property type="nucleotide sequence ID" value="NZ_JACHXJ010000001.1"/>
</dbReference>
<protein>
    <recommendedName>
        <fullName evidence="3">Oligogalacturonate lyase domain-containing protein</fullName>
    </recommendedName>
</protein>
<dbReference type="InterPro" id="IPR011042">
    <property type="entry name" value="6-blade_b-propeller_TolB-like"/>
</dbReference>
<dbReference type="EMBL" id="JACHXJ010000001">
    <property type="protein sequence ID" value="MBB3125406.1"/>
    <property type="molecule type" value="Genomic_DNA"/>
</dbReference>
<dbReference type="Gene3D" id="2.120.10.30">
    <property type="entry name" value="TolB, C-terminal domain"/>
    <property type="match status" value="1"/>
</dbReference>